<dbReference type="SMART" id="SM00446">
    <property type="entry name" value="LRRcap"/>
    <property type="match status" value="1"/>
</dbReference>
<dbReference type="GO" id="GO:0036158">
    <property type="term" value="P:outer dynein arm assembly"/>
    <property type="evidence" value="ECO:0007669"/>
    <property type="project" value="TreeGrafter"/>
</dbReference>
<sequence>MPRITEELIRKKSEHNEMQIGSLEEISLHQEDIEKLEYLQNWCKDLKILLLHNNLISKIENLGKLKKLEYINFSQNNIEKVENLERCESLTKLDFTLNFIGELTSIESLKNNMHLKDLYLTGNPCTDFDGYRAYVVATLPQLETLDGEEVIVSERIVAQQNYGEIRADIVRQQNDYQAFRKKQRAKNQWKVDKWMEEKIVCCKKPSDPEQMSEYWNQKSEHCPETRVDIALRKRLSRERPGRDTWGNEKTLKAPVKLFSSDGRPLNVNQPKIPFKLEECFEENCYKLDVAVYKHLDSALISADVQPSYVTVEIKKKILQLVLMEEVDPEASFAKRSQTTGHLLVTMPWVKQIFKRTRRAELPSPQKNRENKENDAMETRREYLEVGETFDLMKMLKIDETKRKLKEQKTLIDDPEVPPLM</sequence>
<dbReference type="PROSITE" id="PS51450">
    <property type="entry name" value="LRR"/>
    <property type="match status" value="2"/>
</dbReference>
<dbReference type="InterPro" id="IPR056496">
    <property type="entry name" value="CS_DNAAF11_C"/>
</dbReference>
<keyword evidence="8" id="KW-0966">Cell projection</keyword>
<dbReference type="SUPFAM" id="SSF52058">
    <property type="entry name" value="L domain-like"/>
    <property type="match status" value="1"/>
</dbReference>
<feature type="domain" description="U2A'/phosphoprotein 32 family A C-terminal" evidence="10">
    <location>
        <begin position="128"/>
        <end position="146"/>
    </location>
</feature>
<dbReference type="Pfam" id="PF23602">
    <property type="entry name" value="CS_DNAAF11_C"/>
    <property type="match status" value="1"/>
</dbReference>
<dbReference type="EMBL" id="GDHC01012621">
    <property type="protein sequence ID" value="JAQ06008.1"/>
    <property type="molecule type" value="Transcribed_RNA"/>
</dbReference>
<dbReference type="FunFam" id="3.80.10.10:FF:000052">
    <property type="entry name" value="Leucine rich repeat containing 6"/>
    <property type="match status" value="1"/>
</dbReference>
<evidence type="ECO:0000256" key="1">
    <source>
        <dbReference type="ARBA" id="ARBA00004138"/>
    </source>
</evidence>
<evidence type="ECO:0000256" key="6">
    <source>
        <dbReference type="ARBA" id="ARBA00023054"/>
    </source>
</evidence>
<dbReference type="PANTHER" id="PTHR18849">
    <property type="entry name" value="LEUCINE RICH REPEAT PROTEIN"/>
    <property type="match status" value="1"/>
</dbReference>
<dbReference type="InterPro" id="IPR032675">
    <property type="entry name" value="LRR_dom_sf"/>
</dbReference>
<evidence type="ECO:0000259" key="10">
    <source>
        <dbReference type="SMART" id="SM00446"/>
    </source>
</evidence>
<evidence type="ECO:0000256" key="4">
    <source>
        <dbReference type="ARBA" id="ARBA00022614"/>
    </source>
</evidence>
<evidence type="ECO:0000256" key="3">
    <source>
        <dbReference type="ARBA" id="ARBA00022490"/>
    </source>
</evidence>
<evidence type="ECO:0000313" key="11">
    <source>
        <dbReference type="EMBL" id="JAQ06008.1"/>
    </source>
</evidence>
<keyword evidence="6" id="KW-0175">Coiled coil</keyword>
<comment type="similarity">
    <text evidence="9">Belongs to the tilB family.</text>
</comment>
<reference evidence="11" key="1">
    <citation type="journal article" date="2016" name="Gigascience">
        <title>De novo construction of an expanded transcriptome assembly for the western tarnished plant bug, Lygus hesperus.</title>
        <authorList>
            <person name="Tassone E.E."/>
            <person name="Geib S.M."/>
            <person name="Hall B."/>
            <person name="Fabrick J.A."/>
            <person name="Brent C.S."/>
            <person name="Hull J.J."/>
        </authorList>
    </citation>
    <scope>NUCLEOTIDE SEQUENCE</scope>
</reference>
<dbReference type="InterPro" id="IPR001611">
    <property type="entry name" value="Leu-rich_rpt"/>
</dbReference>
<keyword evidence="7" id="KW-0969">Cilium</keyword>
<keyword evidence="5" id="KW-0677">Repeat</keyword>
<proteinExistence type="inferred from homology"/>
<keyword evidence="3" id="KW-0963">Cytoplasm</keyword>
<dbReference type="AlphaFoldDB" id="A0A146LCK8"/>
<gene>
    <name evidence="11" type="primary">lrrc6_0</name>
    <name evidence="11" type="ORF">g.59042</name>
</gene>
<dbReference type="GO" id="GO:0005737">
    <property type="term" value="C:cytoplasm"/>
    <property type="evidence" value="ECO:0007669"/>
    <property type="project" value="UniProtKB-SubCell"/>
</dbReference>
<evidence type="ECO:0000256" key="7">
    <source>
        <dbReference type="ARBA" id="ARBA00023069"/>
    </source>
</evidence>
<dbReference type="SMART" id="SM00365">
    <property type="entry name" value="LRR_SD22"/>
    <property type="match status" value="3"/>
</dbReference>
<evidence type="ECO:0000256" key="8">
    <source>
        <dbReference type="ARBA" id="ARBA00023273"/>
    </source>
</evidence>
<protein>
    <submittedName>
        <fullName evidence="11">Protein TILB</fullName>
    </submittedName>
</protein>
<dbReference type="GO" id="GO:0005929">
    <property type="term" value="C:cilium"/>
    <property type="evidence" value="ECO:0007669"/>
    <property type="project" value="UniProtKB-SubCell"/>
</dbReference>
<organism evidence="11">
    <name type="scientific">Lygus hesperus</name>
    <name type="common">Western plant bug</name>
    <dbReference type="NCBI Taxonomy" id="30085"/>
    <lineage>
        <taxon>Eukaryota</taxon>
        <taxon>Metazoa</taxon>
        <taxon>Ecdysozoa</taxon>
        <taxon>Arthropoda</taxon>
        <taxon>Hexapoda</taxon>
        <taxon>Insecta</taxon>
        <taxon>Pterygota</taxon>
        <taxon>Neoptera</taxon>
        <taxon>Paraneoptera</taxon>
        <taxon>Hemiptera</taxon>
        <taxon>Heteroptera</taxon>
        <taxon>Panheteroptera</taxon>
        <taxon>Cimicomorpha</taxon>
        <taxon>Miridae</taxon>
        <taxon>Mirini</taxon>
        <taxon>Lygus</taxon>
    </lineage>
</organism>
<name>A0A146LCK8_LYGHE</name>
<dbReference type="InterPro" id="IPR003603">
    <property type="entry name" value="U2A'_phosphoprotein32A_C"/>
</dbReference>
<dbReference type="Pfam" id="PF14580">
    <property type="entry name" value="LRR_9"/>
    <property type="match status" value="1"/>
</dbReference>
<evidence type="ECO:0000256" key="5">
    <source>
        <dbReference type="ARBA" id="ARBA00022737"/>
    </source>
</evidence>
<accession>A0A146LCK8</accession>
<keyword evidence="4" id="KW-0433">Leucine-rich repeat</keyword>
<comment type="subcellular location">
    <subcellularLocation>
        <location evidence="1">Cell projection</location>
        <location evidence="1">Cilium</location>
    </subcellularLocation>
    <subcellularLocation>
        <location evidence="2">Cytoplasm</location>
    </subcellularLocation>
</comment>
<dbReference type="Gene3D" id="3.80.10.10">
    <property type="entry name" value="Ribonuclease Inhibitor"/>
    <property type="match status" value="1"/>
</dbReference>
<evidence type="ECO:0000256" key="2">
    <source>
        <dbReference type="ARBA" id="ARBA00004496"/>
    </source>
</evidence>
<evidence type="ECO:0000256" key="9">
    <source>
        <dbReference type="ARBA" id="ARBA00049982"/>
    </source>
</evidence>
<dbReference type="PANTHER" id="PTHR18849:SF0">
    <property type="entry name" value="CILIA- AND FLAGELLA-ASSOCIATED PROTEIN 410-RELATED"/>
    <property type="match status" value="1"/>
</dbReference>